<proteinExistence type="predicted"/>
<sequence>MIITYVKNGKLQEINDTFVTLVRGKAGKNTNCINL</sequence>
<organism evidence="1 2">
    <name type="scientific">Candidatus Cyrtobacter comes</name>
    <dbReference type="NCBI Taxonomy" id="675776"/>
    <lineage>
        <taxon>Bacteria</taxon>
        <taxon>Pseudomonadati</taxon>
        <taxon>Pseudomonadota</taxon>
        <taxon>Alphaproteobacteria</taxon>
        <taxon>Rickettsiales</taxon>
        <taxon>Candidatus Midichloriaceae</taxon>
        <taxon>Candidatus Cyrtobacter</taxon>
    </lineage>
</organism>
<keyword evidence="2" id="KW-1185">Reference proteome</keyword>
<accession>A0ABU5L9H8</accession>
<evidence type="ECO:0000313" key="2">
    <source>
        <dbReference type="Proteomes" id="UP001293791"/>
    </source>
</evidence>
<protein>
    <submittedName>
        <fullName evidence="1">Uncharacterized protein</fullName>
    </submittedName>
</protein>
<gene>
    <name evidence="1" type="ORF">Cyrtocomes_00922</name>
</gene>
<evidence type="ECO:0000313" key="1">
    <source>
        <dbReference type="EMBL" id="MDZ5762535.1"/>
    </source>
</evidence>
<comment type="caution">
    <text evidence="1">The sequence shown here is derived from an EMBL/GenBank/DDBJ whole genome shotgun (WGS) entry which is preliminary data.</text>
</comment>
<dbReference type="EMBL" id="JARGYT010000059">
    <property type="protein sequence ID" value="MDZ5762535.1"/>
    <property type="molecule type" value="Genomic_DNA"/>
</dbReference>
<dbReference type="Proteomes" id="UP001293791">
    <property type="component" value="Unassembled WGS sequence"/>
</dbReference>
<name>A0ABU5L9H8_9RICK</name>
<reference evidence="1 2" key="1">
    <citation type="submission" date="2023-02" db="EMBL/GenBank/DDBJ databases">
        <title>Host association and intracellularity evolved multiple times independently in the Rickettsiales.</title>
        <authorList>
            <person name="Castelli M."/>
            <person name="Nardi T."/>
            <person name="Gammuto L."/>
            <person name="Bellinzona G."/>
            <person name="Sabaneyeva E."/>
            <person name="Potekhin A."/>
            <person name="Serra V."/>
            <person name="Petroni G."/>
            <person name="Sassera D."/>
        </authorList>
    </citation>
    <scope>NUCLEOTIDE SEQUENCE [LARGE SCALE GENOMIC DNA]</scope>
    <source>
        <strain evidence="1 2">BOD18</strain>
    </source>
</reference>